<dbReference type="Proteomes" id="UP000501602">
    <property type="component" value="Chromosome"/>
</dbReference>
<evidence type="ECO:0000256" key="1">
    <source>
        <dbReference type="SAM" id="SignalP"/>
    </source>
</evidence>
<dbReference type="Pfam" id="PF05960">
    <property type="entry name" value="DUF885"/>
    <property type="match status" value="1"/>
</dbReference>
<accession>A0A6H1UG43</accession>
<dbReference type="RefSeq" id="WP_168660447.1">
    <property type="nucleotide sequence ID" value="NZ_CP051180.1"/>
</dbReference>
<keyword evidence="1" id="KW-0732">Signal</keyword>
<dbReference type="PANTHER" id="PTHR33361:SF16">
    <property type="entry name" value="DUF885 DOMAIN-CONTAINING PROTEIN"/>
    <property type="match status" value="1"/>
</dbReference>
<protein>
    <submittedName>
        <fullName evidence="2">DUF885 domain-containing protein</fullName>
    </submittedName>
</protein>
<keyword evidence="3" id="KW-1185">Reference proteome</keyword>
<proteinExistence type="predicted"/>
<evidence type="ECO:0000313" key="2">
    <source>
        <dbReference type="EMBL" id="QIZ77186.1"/>
    </source>
</evidence>
<organism evidence="2 3">
    <name type="scientific">Ferrimonas lipolytica</name>
    <dbReference type="NCBI Taxonomy" id="2724191"/>
    <lineage>
        <taxon>Bacteria</taxon>
        <taxon>Pseudomonadati</taxon>
        <taxon>Pseudomonadota</taxon>
        <taxon>Gammaproteobacteria</taxon>
        <taxon>Alteromonadales</taxon>
        <taxon>Ferrimonadaceae</taxon>
        <taxon>Ferrimonas</taxon>
    </lineage>
</organism>
<gene>
    <name evidence="2" type="ORF">HER31_10040</name>
</gene>
<name>A0A6H1UG43_9GAMM</name>
<dbReference type="InterPro" id="IPR010281">
    <property type="entry name" value="DUF885"/>
</dbReference>
<dbReference type="AlphaFoldDB" id="A0A6H1UG43"/>
<dbReference type="KEGG" id="fes:HER31_10040"/>
<sequence length="601" mass="67099">MGFKLSVVALATAAMISGCQPAATDTVVSNVVVEVADLRFDQLAQNYFDDGIDLNPLMGTYIGRAEYNNHLANTSSDEYLAKSKQINAKYLTAVTEYDRSTLTAQQQLSRDILQYELEIAIEGEQFAAELLPMNQFYSKVITFVQLGSGQSAQPFATVEDFENFISRIDDFVVWLDSAQARMDQGIEQGVVLPTVLVEKLIPQLSALVDVDLQDSPFYSPLVNLSDAIPESAATPLRNRYHAALANKLMPAIAQLRDYFTEVYLGASRQSHGWGQLPNGAKWYQHLANKHTTTELPVAEIHQLGLEEVARILAEMDKVRAQVGFEGDLAAFFEYLGSDPQFFFAKPEQLVEGYSEIRTKINTVLPQYFDVMPKADYVVKAVEPFREKSAAGASYQAPAPDGSRPGVFYVNTYNLKAQPKWGMTTLSLHEASPGHHFQIAIKQELEGIPSFQRFGGYTAFEEGWALYSEYLGIEMGLFDDPYQYFGKLSDEMLRAMRLVVDTGLHAKGWSREQAIQYMLDNSPLAETDVIAEVERYMAIPGQALSYKVGQLTILRLRADAEAQLGDKFDLRDFHNQVLSSGSLPMALLENKIDLWVKQQQSA</sequence>
<dbReference type="PROSITE" id="PS51257">
    <property type="entry name" value="PROKAR_LIPOPROTEIN"/>
    <property type="match status" value="1"/>
</dbReference>
<feature type="signal peptide" evidence="1">
    <location>
        <begin position="1"/>
        <end position="22"/>
    </location>
</feature>
<dbReference type="EMBL" id="CP051180">
    <property type="protein sequence ID" value="QIZ77186.1"/>
    <property type="molecule type" value="Genomic_DNA"/>
</dbReference>
<feature type="chain" id="PRO_5026307811" evidence="1">
    <location>
        <begin position="23"/>
        <end position="601"/>
    </location>
</feature>
<evidence type="ECO:0000313" key="3">
    <source>
        <dbReference type="Proteomes" id="UP000501602"/>
    </source>
</evidence>
<dbReference type="PANTHER" id="PTHR33361">
    <property type="entry name" value="GLR0591 PROTEIN"/>
    <property type="match status" value="1"/>
</dbReference>
<reference evidence="2 3" key="1">
    <citation type="submission" date="2020-04" db="EMBL/GenBank/DDBJ databases">
        <title>Ferrimonas sp. S7 isolated from sea water.</title>
        <authorList>
            <person name="Bae S.S."/>
            <person name="Baek K."/>
        </authorList>
    </citation>
    <scope>NUCLEOTIDE SEQUENCE [LARGE SCALE GENOMIC DNA]</scope>
    <source>
        <strain evidence="2 3">S7</strain>
    </source>
</reference>